<protein>
    <submittedName>
        <fullName evidence="3">AAA family ATPase</fullName>
    </submittedName>
</protein>
<dbReference type="GO" id="GO:0042834">
    <property type="term" value="F:peptidoglycan binding"/>
    <property type="evidence" value="ECO:0007669"/>
    <property type="project" value="InterPro"/>
</dbReference>
<keyword evidence="1" id="KW-0472">Membrane</keyword>
<keyword evidence="1" id="KW-0812">Transmembrane</keyword>
<evidence type="ECO:0000259" key="2">
    <source>
        <dbReference type="PROSITE" id="PS51724"/>
    </source>
</evidence>
<name>A0A7X8YHL3_9VIBR</name>
<sequence>MQSPYVIELESQTELLERIALLSHFRSNLIAVSGESGSGKSWLAQRYLELKAQTQNQCLLCVRPHQSDRELRAQLLEQLLPAPLFNPDASLFESFAQLFEGSRCDAVVVIDDAHRLSDGFVTELWSWVTQLSQVSRWRVTVVLFSLPGHLDGLLTRLAYGQEIKPIELDIDPLSESEAMLLFEKQVARYIDESQEKRVRNAFRFVRPNPGDIIALGEKKVEKRIIIRSIVASPLNIVLLVALLVVLLIAGYWWLLPQSAPKTTESLVVTEQTVIPTLSENRTSPVLEVAEGELESPLADSEPSKQSALIADDSSALPPSVLTETVSVGVADEPHQRVVIESNVVDALLEGKPASVNTQSLADVAVQVAPNSVNDTPNDAPVAQAAVPPSTVGKIVVLRSDDNFEATPAETVDTDPLAAARSELNALPPRSYTLQLAALTSPEEVTQFIATHQLLNQVRIYSTVRQGALWYIVTYQDFATIQQARDAIALLPTSLQAVGPWAKSLAQVQRELLQSK</sequence>
<keyword evidence="4" id="KW-1185">Reference proteome</keyword>
<dbReference type="Gene3D" id="3.30.70.1070">
    <property type="entry name" value="Sporulation related repeat"/>
    <property type="match status" value="1"/>
</dbReference>
<dbReference type="Pfam" id="PF13401">
    <property type="entry name" value="AAA_22"/>
    <property type="match status" value="1"/>
</dbReference>
<dbReference type="Proteomes" id="UP000535589">
    <property type="component" value="Unassembled WGS sequence"/>
</dbReference>
<dbReference type="EMBL" id="JABAIK010000010">
    <property type="protein sequence ID" value="NLS13477.1"/>
    <property type="molecule type" value="Genomic_DNA"/>
</dbReference>
<keyword evidence="1" id="KW-1133">Transmembrane helix</keyword>
<dbReference type="InterPro" id="IPR007730">
    <property type="entry name" value="SPOR-like_dom"/>
</dbReference>
<accession>A0A7X8YHL3</accession>
<feature type="domain" description="SPOR" evidence="2">
    <location>
        <begin position="425"/>
        <end position="503"/>
    </location>
</feature>
<dbReference type="PANTHER" id="PTHR35894:SF7">
    <property type="entry name" value="GENERAL SECRETION PATHWAY PROTEIN A-RELATED"/>
    <property type="match status" value="1"/>
</dbReference>
<evidence type="ECO:0000313" key="3">
    <source>
        <dbReference type="EMBL" id="NLS13477.1"/>
    </source>
</evidence>
<organism evidence="3 4">
    <name type="scientific">Vibrio agarilyticus</name>
    <dbReference type="NCBI Taxonomy" id="2726741"/>
    <lineage>
        <taxon>Bacteria</taxon>
        <taxon>Pseudomonadati</taxon>
        <taxon>Pseudomonadota</taxon>
        <taxon>Gammaproteobacteria</taxon>
        <taxon>Vibrionales</taxon>
        <taxon>Vibrionaceae</taxon>
        <taxon>Vibrio</taxon>
    </lineage>
</organism>
<evidence type="ECO:0000313" key="4">
    <source>
        <dbReference type="Proteomes" id="UP000535589"/>
    </source>
</evidence>
<dbReference type="SUPFAM" id="SSF52540">
    <property type="entry name" value="P-loop containing nucleoside triphosphate hydrolases"/>
    <property type="match status" value="1"/>
</dbReference>
<gene>
    <name evidence="3" type="ORF">HGP28_11295</name>
</gene>
<proteinExistence type="predicted"/>
<dbReference type="Pfam" id="PF05036">
    <property type="entry name" value="SPOR"/>
    <property type="match status" value="1"/>
</dbReference>
<comment type="caution">
    <text evidence="3">The sequence shown here is derived from an EMBL/GenBank/DDBJ whole genome shotgun (WGS) entry which is preliminary data.</text>
</comment>
<dbReference type="InterPro" id="IPR027417">
    <property type="entry name" value="P-loop_NTPase"/>
</dbReference>
<dbReference type="Gene3D" id="3.40.50.300">
    <property type="entry name" value="P-loop containing nucleotide triphosphate hydrolases"/>
    <property type="match status" value="1"/>
</dbReference>
<dbReference type="InterPro" id="IPR049945">
    <property type="entry name" value="AAA_22"/>
</dbReference>
<dbReference type="PANTHER" id="PTHR35894">
    <property type="entry name" value="GENERAL SECRETION PATHWAY PROTEIN A-RELATED"/>
    <property type="match status" value="1"/>
</dbReference>
<evidence type="ECO:0000256" key="1">
    <source>
        <dbReference type="SAM" id="Phobius"/>
    </source>
</evidence>
<dbReference type="AlphaFoldDB" id="A0A7X8YHL3"/>
<dbReference type="InterPro" id="IPR052026">
    <property type="entry name" value="ExeA_AAA_ATPase_DNA-bind"/>
</dbReference>
<dbReference type="GO" id="GO:0016887">
    <property type="term" value="F:ATP hydrolysis activity"/>
    <property type="evidence" value="ECO:0007669"/>
    <property type="project" value="InterPro"/>
</dbReference>
<dbReference type="InterPro" id="IPR036680">
    <property type="entry name" value="SPOR-like_sf"/>
</dbReference>
<feature type="transmembrane region" description="Helical" evidence="1">
    <location>
        <begin position="229"/>
        <end position="254"/>
    </location>
</feature>
<reference evidence="3 4" key="1">
    <citation type="submission" date="2020-04" db="EMBL/GenBank/DDBJ databases">
        <title>Vibrio sp. SM6, a novel species isolated from seawater.</title>
        <authorList>
            <person name="Wang X."/>
        </authorList>
    </citation>
    <scope>NUCLEOTIDE SEQUENCE [LARGE SCALE GENOMIC DNA]</scope>
    <source>
        <strain evidence="3 4">SM6</strain>
    </source>
</reference>
<dbReference type="PROSITE" id="PS51724">
    <property type="entry name" value="SPOR"/>
    <property type="match status" value="1"/>
</dbReference>
<dbReference type="RefSeq" id="WP_168836575.1">
    <property type="nucleotide sequence ID" value="NZ_JABAIK010000010.1"/>
</dbReference>